<protein>
    <recommendedName>
        <fullName evidence="4">Negative modulator of initiation of replication</fullName>
    </recommendedName>
</protein>
<dbReference type="SUPFAM" id="SSF82808">
    <property type="entry name" value="Replication modulator SeqA, C-terminal DNA-binding domain"/>
    <property type="match status" value="1"/>
</dbReference>
<dbReference type="Pfam" id="PF03925">
    <property type="entry name" value="SeqA"/>
    <property type="match status" value="1"/>
</dbReference>
<keyword evidence="1 4" id="KW-0963">Cytoplasm</keyword>
<evidence type="ECO:0000256" key="1">
    <source>
        <dbReference type="ARBA" id="ARBA00022490"/>
    </source>
</evidence>
<feature type="domain" description="Negative modulator of initiation of replication SeqA N-terminal" evidence="6">
    <location>
        <begin position="62"/>
        <end position="95"/>
    </location>
</feature>
<keyword evidence="3 4" id="KW-0238">DNA-binding</keyword>
<comment type="function">
    <text evidence="4">Negative regulator of replication initiation, which contributes to regulation of DNA replication and ensures that replication initiation occurs exactly once per chromosome per cell cycle. Binds to pairs of hemimethylated GATC sequences in the oriC region, thus preventing assembly of replication proteins and re-initiation at newly replicated origins. Repression is relieved when the region becomes fully methylated.</text>
</comment>
<proteinExistence type="inferred from homology"/>
<dbReference type="HAMAP" id="MF_00908">
    <property type="entry name" value="SeqA"/>
    <property type="match status" value="1"/>
</dbReference>
<dbReference type="AlphaFoldDB" id="A0A3L0VY88"/>
<gene>
    <name evidence="4 7" type="primary">seqA</name>
    <name evidence="7" type="ORF">D9F05_09965</name>
</gene>
<comment type="similarity">
    <text evidence="4">Belongs to the SeqA family.</text>
</comment>
<dbReference type="NCBIfam" id="NF008389">
    <property type="entry name" value="PRK11187.1"/>
    <property type="match status" value="1"/>
</dbReference>
<comment type="subcellular location">
    <subcellularLocation>
        <location evidence="4">Cytoplasm</location>
    </subcellularLocation>
</comment>
<evidence type="ECO:0000259" key="5">
    <source>
        <dbReference type="Pfam" id="PF03925"/>
    </source>
</evidence>
<dbReference type="Gene3D" id="1.10.1220.10">
    <property type="entry name" value="Met repressor-like"/>
    <property type="match status" value="1"/>
</dbReference>
<keyword evidence="2 4" id="KW-0236">DNA replication inhibitor</keyword>
<dbReference type="Gene3D" id="1.20.1380.10">
    <property type="entry name" value="Replication modulator SeqA, C-terminal DNA-binding domain"/>
    <property type="match status" value="1"/>
</dbReference>
<comment type="caution">
    <text evidence="7">The sequence shown here is derived from an EMBL/GenBank/DDBJ whole genome shotgun (WGS) entry which is preliminary data.</text>
</comment>
<dbReference type="InterPro" id="IPR005621">
    <property type="entry name" value="SeqA"/>
</dbReference>
<dbReference type="GO" id="GO:0032297">
    <property type="term" value="P:negative regulation of DNA-templated DNA replication initiation"/>
    <property type="evidence" value="ECO:0007669"/>
    <property type="project" value="UniProtKB-UniRule"/>
</dbReference>
<evidence type="ECO:0000256" key="2">
    <source>
        <dbReference type="ARBA" id="ARBA00022880"/>
    </source>
</evidence>
<dbReference type="GO" id="GO:0043565">
    <property type="term" value="F:sequence-specific DNA binding"/>
    <property type="evidence" value="ECO:0007669"/>
    <property type="project" value="UniProtKB-ARBA"/>
</dbReference>
<comment type="caution">
    <text evidence="4">Lacks conserved residue(s) required for the propagation of feature annotation.</text>
</comment>
<comment type="subunit">
    <text evidence="4">Homodimer. Polymerizes to form helical filaments.</text>
</comment>
<dbReference type="GO" id="GO:0006355">
    <property type="term" value="P:regulation of DNA-templated transcription"/>
    <property type="evidence" value="ECO:0007669"/>
    <property type="project" value="InterPro"/>
</dbReference>
<dbReference type="InterPro" id="IPR026577">
    <property type="entry name" value="SeqA_DNA-bd_C"/>
</dbReference>
<evidence type="ECO:0000256" key="3">
    <source>
        <dbReference type="ARBA" id="ARBA00023125"/>
    </source>
</evidence>
<evidence type="ECO:0000259" key="6">
    <source>
        <dbReference type="Pfam" id="PF17206"/>
    </source>
</evidence>
<dbReference type="InterPro" id="IPR036835">
    <property type="entry name" value="SeqA_DNA-bd_C_sf"/>
</dbReference>
<dbReference type="EMBL" id="RNRV01000014">
    <property type="protein sequence ID" value="MHO04698.1"/>
    <property type="molecule type" value="Genomic_DNA"/>
</dbReference>
<dbReference type="InterPro" id="IPR033761">
    <property type="entry name" value="SeqA_N"/>
</dbReference>
<dbReference type="SUPFAM" id="SSF47598">
    <property type="entry name" value="Ribbon-helix-helix"/>
    <property type="match status" value="1"/>
</dbReference>
<evidence type="ECO:0000256" key="4">
    <source>
        <dbReference type="HAMAP-Rule" id="MF_00908"/>
    </source>
</evidence>
<accession>A0A3L0VY88</accession>
<dbReference type="InterPro" id="IPR010985">
    <property type="entry name" value="Ribbon_hlx_hlx"/>
</dbReference>
<dbReference type="InterPro" id="IPR013321">
    <property type="entry name" value="Arc_rbn_hlx_hlx"/>
</dbReference>
<feature type="domain" description="Replication modulator SeqA C-terminal DNA-binding" evidence="5">
    <location>
        <begin position="122"/>
        <end position="227"/>
    </location>
</feature>
<dbReference type="Pfam" id="PF17206">
    <property type="entry name" value="SeqA_N"/>
    <property type="match status" value="1"/>
</dbReference>
<organism evidence="7">
    <name type="scientific">Escherichia coli</name>
    <dbReference type="NCBI Taxonomy" id="562"/>
    <lineage>
        <taxon>Bacteria</taxon>
        <taxon>Pseudomonadati</taxon>
        <taxon>Pseudomonadota</taxon>
        <taxon>Gammaproteobacteria</taxon>
        <taxon>Enterobacterales</taxon>
        <taxon>Enterobacteriaceae</taxon>
        <taxon>Escherichia</taxon>
    </lineage>
</organism>
<dbReference type="GO" id="GO:0005737">
    <property type="term" value="C:cytoplasm"/>
    <property type="evidence" value="ECO:0007669"/>
    <property type="project" value="UniProtKB-SubCell"/>
</dbReference>
<reference evidence="7" key="1">
    <citation type="submission" date="2018-10" db="EMBL/GenBank/DDBJ databases">
        <authorList>
            <consortium name="NARMS: The National Antimicrobial Resistance Monitoring System"/>
        </authorList>
    </citation>
    <scope>NUCLEOTIDE SEQUENCE [LARGE SCALE GENOMIC DNA]</scope>
    <source>
        <strain evidence="7">CVM N17EC0388</strain>
    </source>
</reference>
<sequence length="230" mass="25506">MVFFQKNDAGCAISAEDHTLGPVLCRILDEIHAHLPALGLGCRVCLCIIAASEFRRVQRIPMKTIELDDDLYFYIASQTRHIGESASDILRRLLEQPTHITVPVAEPVDLPQPSVATDAMGLQALLDSGELQKEEKSINRFMQVLSTLYRDNPVGFTQATEIKGRKRVYFSRDPEALRASGSTTKPKPVPDTPFWVISNTNTSRKQNMVAQMMASMGYDEALIAQVSSAI</sequence>
<name>A0A3L0VY88_ECOLX</name>
<evidence type="ECO:0000313" key="7">
    <source>
        <dbReference type="EMBL" id="MHO04698.1"/>
    </source>
</evidence>